<protein>
    <submittedName>
        <fullName evidence="1">Npun_F0494 family protein</fullName>
    </submittedName>
</protein>
<accession>A0ABW6IJK5</accession>
<dbReference type="InterPro" id="IPR054651">
    <property type="entry name" value="Npun_F0494-like"/>
</dbReference>
<dbReference type="Proteomes" id="UP001600165">
    <property type="component" value="Unassembled WGS sequence"/>
</dbReference>
<evidence type="ECO:0000313" key="1">
    <source>
        <dbReference type="EMBL" id="MFE4108179.1"/>
    </source>
</evidence>
<proteinExistence type="predicted"/>
<dbReference type="RefSeq" id="WP_377967638.1">
    <property type="nucleotide sequence ID" value="NZ_JBHZOL010000100.1"/>
</dbReference>
<comment type="caution">
    <text evidence="1">The sequence shown here is derived from an EMBL/GenBank/DDBJ whole genome shotgun (WGS) entry which is preliminary data.</text>
</comment>
<sequence length="138" mass="15750">MDTNSSQVSAIEYPLATLERANRAVQCSPFRLKLLADMRSQSVSIKAIADDRGISNGYTLRPLAELIAEDELLWLIQVGLLRREVDGQGLTDSFRLTPLGRQLVERWAATGFPDRRPSLRDQLYNALNRWLRLPNWLQ</sequence>
<organism evidence="1 2">
    <name type="scientific">Almyronema epifaneia S1</name>
    <dbReference type="NCBI Taxonomy" id="2991925"/>
    <lineage>
        <taxon>Bacteria</taxon>
        <taxon>Bacillati</taxon>
        <taxon>Cyanobacteriota</taxon>
        <taxon>Cyanophyceae</taxon>
        <taxon>Nodosilineales</taxon>
        <taxon>Nodosilineaceae</taxon>
        <taxon>Almyronema</taxon>
        <taxon>Almyronema epifaneia</taxon>
    </lineage>
</organism>
<dbReference type="EMBL" id="JBHZOL010000100">
    <property type="protein sequence ID" value="MFE4108179.1"/>
    <property type="molecule type" value="Genomic_DNA"/>
</dbReference>
<reference evidence="1 2" key="1">
    <citation type="submission" date="2024-10" db="EMBL/GenBank/DDBJ databases">
        <authorList>
            <person name="Ratan Roy A."/>
            <person name="Morales Sandoval P.H."/>
            <person name="De Los Santos Villalobos S."/>
            <person name="Chakraborty S."/>
            <person name="Mukherjee J."/>
        </authorList>
    </citation>
    <scope>NUCLEOTIDE SEQUENCE [LARGE SCALE GENOMIC DNA]</scope>
    <source>
        <strain evidence="1 2">S1</strain>
    </source>
</reference>
<dbReference type="NCBIfam" id="NF045586">
    <property type="entry name" value="Npun_F0494_fam"/>
    <property type="match status" value="1"/>
</dbReference>
<gene>
    <name evidence="1" type="ORF">ACFVKH_17995</name>
</gene>
<name>A0ABW6IJK5_9CYAN</name>
<evidence type="ECO:0000313" key="2">
    <source>
        <dbReference type="Proteomes" id="UP001600165"/>
    </source>
</evidence>
<keyword evidence="2" id="KW-1185">Reference proteome</keyword>